<keyword evidence="1" id="KW-0472">Membrane</keyword>
<reference evidence="3" key="1">
    <citation type="submission" date="2018-07" db="EMBL/GenBank/DDBJ databases">
        <authorList>
            <person name="Peiro R."/>
            <person name="Begona"/>
            <person name="Cbmso G."/>
            <person name="Lopez M."/>
            <person name="Gonzalez S."/>
        </authorList>
    </citation>
    <scope>NUCLEOTIDE SEQUENCE [LARGE SCALE GENOMIC DNA]</scope>
</reference>
<protein>
    <submittedName>
        <fullName evidence="2">Uncharacterized protein</fullName>
    </submittedName>
</protein>
<accession>A0A376AG44</accession>
<proteinExistence type="predicted"/>
<feature type="transmembrane region" description="Helical" evidence="1">
    <location>
        <begin position="6"/>
        <end position="27"/>
    </location>
</feature>
<keyword evidence="1" id="KW-1133">Transmembrane helix</keyword>
<dbReference type="EMBL" id="UEYP01000002">
    <property type="protein sequence ID" value="SSC66694.1"/>
    <property type="molecule type" value="Genomic_DNA"/>
</dbReference>
<organism evidence="2 3">
    <name type="scientific">Ciceribacter selenitireducens ATCC BAA-1503</name>
    <dbReference type="NCBI Taxonomy" id="1336235"/>
    <lineage>
        <taxon>Bacteria</taxon>
        <taxon>Pseudomonadati</taxon>
        <taxon>Pseudomonadota</taxon>
        <taxon>Alphaproteobacteria</taxon>
        <taxon>Hyphomicrobiales</taxon>
        <taxon>Rhizobiaceae</taxon>
        <taxon>Ciceribacter</taxon>
    </lineage>
</organism>
<sequence>MHDKVTLINLVWVGMMTAMLATSATFYMNEKAEAGKYGPQLARYYPIGR</sequence>
<dbReference type="AlphaFoldDB" id="A0A376AG44"/>
<dbReference type="Proteomes" id="UP000254764">
    <property type="component" value="Unassembled WGS sequence"/>
</dbReference>
<evidence type="ECO:0000313" key="3">
    <source>
        <dbReference type="Proteomes" id="UP000254764"/>
    </source>
</evidence>
<dbReference type="STRING" id="1336235.GCA_000518785_00269"/>
<keyword evidence="3" id="KW-1185">Reference proteome</keyword>
<name>A0A376AG44_9HYPH</name>
<keyword evidence="1" id="KW-0812">Transmembrane</keyword>
<dbReference type="RefSeq" id="WP_181903949.1">
    <property type="nucleotide sequence ID" value="NZ_UEYP01000002.1"/>
</dbReference>
<evidence type="ECO:0000256" key="1">
    <source>
        <dbReference type="SAM" id="Phobius"/>
    </source>
</evidence>
<evidence type="ECO:0000313" key="2">
    <source>
        <dbReference type="EMBL" id="SSC66694.1"/>
    </source>
</evidence>
<gene>
    <name evidence="2" type="ORF">RHIZ70_2402</name>
</gene>